<accession>A0ABU5MQR4</accession>
<evidence type="ECO:0000313" key="9">
    <source>
        <dbReference type="Proteomes" id="UP000257886"/>
    </source>
</evidence>
<feature type="transmembrane region" description="Helical" evidence="6">
    <location>
        <begin position="15"/>
        <end position="33"/>
    </location>
</feature>
<evidence type="ECO:0000256" key="3">
    <source>
        <dbReference type="ARBA" id="ARBA00022692"/>
    </source>
</evidence>
<feature type="transmembrane region" description="Helical" evidence="6">
    <location>
        <begin position="485"/>
        <end position="511"/>
    </location>
</feature>
<reference evidence="8 9" key="1">
    <citation type="journal article" date="2021" name="Microb. Ecol.">
        <title>A Generalist Lifestyle Allows Rare Gardnerella spp. to Persist at Low Levels in the Vaginal Microbiome.</title>
        <authorList>
            <person name="Khan S."/>
            <person name="Vancuren S.J."/>
            <person name="Hill J.E."/>
        </authorList>
    </citation>
    <scope>NUCLEOTIDE SEQUENCE [LARGE SCALE GENOMIC DNA]</scope>
    <source>
        <strain evidence="8 9">GH020</strain>
    </source>
</reference>
<evidence type="ECO:0000259" key="7">
    <source>
        <dbReference type="Pfam" id="PF03772"/>
    </source>
</evidence>
<keyword evidence="3 6" id="KW-0812">Transmembrane</keyword>
<dbReference type="RefSeq" id="WP_116438387.1">
    <property type="nucleotide sequence ID" value="NZ_NNRR02000001.1"/>
</dbReference>
<organism evidence="8 9">
    <name type="scientific">Gardnerella piotii</name>
    <dbReference type="NCBI Taxonomy" id="2792977"/>
    <lineage>
        <taxon>Bacteria</taxon>
        <taxon>Bacillati</taxon>
        <taxon>Actinomycetota</taxon>
        <taxon>Actinomycetes</taxon>
        <taxon>Bifidobacteriales</taxon>
        <taxon>Bifidobacteriaceae</taxon>
        <taxon>Gardnerella</taxon>
    </lineage>
</organism>
<name>A0ABU5MQR4_9BIFI</name>
<dbReference type="InterPro" id="IPR052159">
    <property type="entry name" value="Competence_DNA_uptake"/>
</dbReference>
<feature type="transmembrane region" description="Helical" evidence="6">
    <location>
        <begin position="458"/>
        <end position="479"/>
    </location>
</feature>
<keyword evidence="9" id="KW-1185">Reference proteome</keyword>
<feature type="transmembrane region" description="Helical" evidence="6">
    <location>
        <begin position="330"/>
        <end position="348"/>
    </location>
</feature>
<feature type="transmembrane region" description="Helical" evidence="6">
    <location>
        <begin position="40"/>
        <end position="60"/>
    </location>
</feature>
<evidence type="ECO:0000256" key="1">
    <source>
        <dbReference type="ARBA" id="ARBA00004651"/>
    </source>
</evidence>
<feature type="transmembrane region" description="Helical" evidence="6">
    <location>
        <begin position="92"/>
        <end position="112"/>
    </location>
</feature>
<keyword evidence="2" id="KW-1003">Cell membrane</keyword>
<dbReference type="NCBIfam" id="TIGR00360">
    <property type="entry name" value="ComEC_N-term"/>
    <property type="match status" value="1"/>
</dbReference>
<comment type="subcellular location">
    <subcellularLocation>
        <location evidence="1">Cell membrane</location>
        <topology evidence="1">Multi-pass membrane protein</topology>
    </subcellularLocation>
</comment>
<sequence>MEEFYWNFENGNKDFRLVPIAFAMWFGCLYARFICKSNQVLAYTIFATFAFAILCFYVSFSNGSFFNGSFFNGVLKSKFLRRLGIIKYKQTFYAIMCAFLASFMICSITQCLEELDPVFSVIKSESARSTQSYDGNKRLDSKSVKVAMKITSPLRTSPSFRGDCVANVSVKSVETEDKNHVVQKHVSFASAKLYAFNPDCKAINYGYTISSFAKIGISKFGANNVEIQIPKASKKDKYKFSNEDKSSKNQVNSLKVIEKSGFLTSALNSLYKEFYKITGNLSEQGQMLVPGLTVGLLGQEHLNNEDEGKSSQIDSSYANTMKQRFKISGIMHLMAVSGGHFLLMAAMIRKVCLYFLAPKWLCALFEILGNISLALIVYPSASVLRALIMGIICSIAFLLSRAYQSASALSLTVIGVLFVCPKFAWDYAFALSVCATFGIIVCGMPLRRIFLRYIPSSIASALSITLCAQCFTLPVQILMQPQVSFISIIANLIVAPFVDFATIFGLLSLVCSCWNYSIALFFANISSIGTNIMANCAWNLGDLQIGVIPWVSGPLGAWLAWFVEFSVFLCVFFINKYLKNKEFYNAFKIYAQAKSNRFKHLVDDSVELFE</sequence>
<gene>
    <name evidence="8" type="ORF">CG393_003205</name>
</gene>
<dbReference type="Pfam" id="PF03772">
    <property type="entry name" value="Competence"/>
    <property type="match status" value="1"/>
</dbReference>
<dbReference type="InterPro" id="IPR004477">
    <property type="entry name" value="ComEC_N"/>
</dbReference>
<evidence type="ECO:0000313" key="8">
    <source>
        <dbReference type="EMBL" id="MDZ7544686.1"/>
    </source>
</evidence>
<dbReference type="PANTHER" id="PTHR30619:SF7">
    <property type="entry name" value="BETA-LACTAMASE DOMAIN PROTEIN"/>
    <property type="match status" value="1"/>
</dbReference>
<proteinExistence type="predicted"/>
<feature type="transmembrane region" description="Helical" evidence="6">
    <location>
        <begin position="354"/>
        <end position="376"/>
    </location>
</feature>
<feature type="domain" description="ComEC/Rec2-related protein" evidence="7">
    <location>
        <begin position="318"/>
        <end position="569"/>
    </location>
</feature>
<protein>
    <submittedName>
        <fullName evidence="8">ComEC/Rec2 family competence protein</fullName>
    </submittedName>
</protein>
<feature type="transmembrane region" description="Helical" evidence="6">
    <location>
        <begin position="423"/>
        <end position="446"/>
    </location>
</feature>
<feature type="transmembrane region" description="Helical" evidence="6">
    <location>
        <begin position="518"/>
        <end position="538"/>
    </location>
</feature>
<dbReference type="Proteomes" id="UP000257886">
    <property type="component" value="Unassembled WGS sequence"/>
</dbReference>
<evidence type="ECO:0000256" key="2">
    <source>
        <dbReference type="ARBA" id="ARBA00022475"/>
    </source>
</evidence>
<dbReference type="PANTHER" id="PTHR30619">
    <property type="entry name" value="DNA INTERNALIZATION/COMPETENCE PROTEIN COMEC/REC2"/>
    <property type="match status" value="1"/>
</dbReference>
<evidence type="ECO:0000256" key="6">
    <source>
        <dbReference type="SAM" id="Phobius"/>
    </source>
</evidence>
<dbReference type="EMBL" id="NNRR02000001">
    <property type="protein sequence ID" value="MDZ7544686.1"/>
    <property type="molecule type" value="Genomic_DNA"/>
</dbReference>
<feature type="transmembrane region" description="Helical" evidence="6">
    <location>
        <begin position="558"/>
        <end position="578"/>
    </location>
</feature>
<keyword evidence="5 6" id="KW-0472">Membrane</keyword>
<evidence type="ECO:0000256" key="4">
    <source>
        <dbReference type="ARBA" id="ARBA00022989"/>
    </source>
</evidence>
<comment type="caution">
    <text evidence="8">The sequence shown here is derived from an EMBL/GenBank/DDBJ whole genome shotgun (WGS) entry which is preliminary data.</text>
</comment>
<evidence type="ECO:0000256" key="5">
    <source>
        <dbReference type="ARBA" id="ARBA00023136"/>
    </source>
</evidence>
<keyword evidence="4 6" id="KW-1133">Transmembrane helix</keyword>